<evidence type="ECO:0000313" key="2">
    <source>
        <dbReference type="Proteomes" id="UP000037515"/>
    </source>
</evidence>
<dbReference type="RefSeq" id="WP_053393951.1">
    <property type="nucleotide sequence ID" value="NZ_LHPJ01000001.1"/>
</dbReference>
<comment type="caution">
    <text evidence="1">The sequence shown here is derived from an EMBL/GenBank/DDBJ whole genome shotgun (WGS) entry which is preliminary data.</text>
</comment>
<proteinExistence type="predicted"/>
<dbReference type="AlphaFoldDB" id="A0A0M0HTP4"/>
<name>A0A0M0HTP4_VIBNE</name>
<protein>
    <submittedName>
        <fullName evidence="1">Fe-S protein</fullName>
    </submittedName>
</protein>
<dbReference type="Pfam" id="PF06945">
    <property type="entry name" value="DUF1289"/>
    <property type="match status" value="1"/>
</dbReference>
<evidence type="ECO:0000313" key="1">
    <source>
        <dbReference type="EMBL" id="KOO05439.1"/>
    </source>
</evidence>
<dbReference type="STRING" id="693.AKJ17_01155"/>
<gene>
    <name evidence="1" type="ORF">AKJ17_01155</name>
</gene>
<dbReference type="PANTHER" id="PTHR35175">
    <property type="entry name" value="DUF1289 DOMAIN-CONTAINING PROTEIN"/>
    <property type="match status" value="1"/>
</dbReference>
<dbReference type="PANTHER" id="PTHR35175:SF1">
    <property type="entry name" value="OXIDOREDUCTASE"/>
    <property type="match status" value="1"/>
</dbReference>
<dbReference type="EMBL" id="LHPJ01000001">
    <property type="protein sequence ID" value="KOO05439.1"/>
    <property type="molecule type" value="Genomic_DNA"/>
</dbReference>
<accession>A0A0M0HTP4</accession>
<dbReference type="Proteomes" id="UP000037515">
    <property type="component" value="Unassembled WGS sequence"/>
</dbReference>
<keyword evidence="2" id="KW-1185">Reference proteome</keyword>
<reference evidence="2" key="1">
    <citation type="submission" date="2015-08" db="EMBL/GenBank/DDBJ databases">
        <title>Vibrio galatheae sp. nov., a novel member of the Vibrionaceae family isolated from the Solomon Islands.</title>
        <authorList>
            <person name="Giubergia S."/>
            <person name="Machado H."/>
            <person name="Mateiu R.V."/>
            <person name="Gram L."/>
        </authorList>
    </citation>
    <scope>NUCLEOTIDE SEQUENCE [LARGE SCALE GENOMIC DNA]</scope>
    <source>
        <strain evidence="2">DSM 19584</strain>
    </source>
</reference>
<organism evidence="1 2">
    <name type="scientific">Vibrio nereis</name>
    <dbReference type="NCBI Taxonomy" id="693"/>
    <lineage>
        <taxon>Bacteria</taxon>
        <taxon>Pseudomonadati</taxon>
        <taxon>Pseudomonadota</taxon>
        <taxon>Gammaproteobacteria</taxon>
        <taxon>Vibrionales</taxon>
        <taxon>Vibrionaceae</taxon>
        <taxon>Vibrio</taxon>
    </lineage>
</organism>
<dbReference type="OrthoDB" id="8911262at2"/>
<sequence length="82" mass="9708">MEQLEFFEVPSPCVGVCTVDEKGYCKGCMRNRDERFNWLKLTTAQKLHVIKLCRQRYLRKRRAEKLNGGVNDQSENPQQELF</sequence>
<dbReference type="PATRIC" id="fig|693.5.peg.234"/>
<dbReference type="InterPro" id="IPR010710">
    <property type="entry name" value="DUF1289"/>
</dbReference>